<evidence type="ECO:0000256" key="1">
    <source>
        <dbReference type="ARBA" id="ARBA00023186"/>
    </source>
</evidence>
<evidence type="ECO:0000256" key="2">
    <source>
        <dbReference type="SAM" id="MobiDB-lite"/>
    </source>
</evidence>
<reference evidence="4 5" key="1">
    <citation type="submission" date="2018-01" db="EMBL/GenBank/DDBJ databases">
        <title>Whole genome analyses suggest that Burkholderia sensu lato contains two further novel genera in the rhizoxinica-symbiotica group Mycetohabitans gen. nov., and Trinickia gen. nov.: implications for the evolution of diazotrophy and nodulation in the Burkholderiaceae.</title>
        <authorList>
            <person name="Estrada-de los Santos P."/>
            <person name="Palmer M."/>
            <person name="Chavez-Ramirez B."/>
            <person name="Beukes C."/>
            <person name="Steenkamp E.T."/>
            <person name="Hirsch A.M."/>
            <person name="Manyaka P."/>
            <person name="Maluk M."/>
            <person name="Lafos M."/>
            <person name="Crook M."/>
            <person name="Gross E."/>
            <person name="Simon M.F."/>
            <person name="Bueno dos Reis Junior F."/>
            <person name="Poole P.S."/>
            <person name="Venter S.N."/>
            <person name="James E.K."/>
        </authorList>
    </citation>
    <scope>NUCLEOTIDE SEQUENCE [LARGE SCALE GENOMIC DNA]</scope>
    <source>
        <strain evidence="4 5">GIMN1.004</strain>
    </source>
</reference>
<dbReference type="GO" id="GO:0051082">
    <property type="term" value="F:unfolded protein binding"/>
    <property type="evidence" value="ECO:0007669"/>
    <property type="project" value="InterPro"/>
</dbReference>
<protein>
    <recommendedName>
        <fullName evidence="3">J domain-containing protein</fullName>
    </recommendedName>
</protein>
<feature type="region of interest" description="Disordered" evidence="2">
    <location>
        <begin position="67"/>
        <end position="119"/>
    </location>
</feature>
<feature type="compositionally biased region" description="Low complexity" evidence="2">
    <location>
        <begin position="69"/>
        <end position="78"/>
    </location>
</feature>
<dbReference type="OrthoDB" id="8994574at2"/>
<dbReference type="InterPro" id="IPR002939">
    <property type="entry name" value="DnaJ_C"/>
</dbReference>
<dbReference type="InterPro" id="IPR001623">
    <property type="entry name" value="DnaJ_domain"/>
</dbReference>
<dbReference type="PANTHER" id="PTHR43096:SF52">
    <property type="entry name" value="DNAJ HOMOLOG 1, MITOCHONDRIAL-RELATED"/>
    <property type="match status" value="1"/>
</dbReference>
<dbReference type="SUPFAM" id="SSF49493">
    <property type="entry name" value="HSP40/DnaJ peptide-binding domain"/>
    <property type="match status" value="2"/>
</dbReference>
<dbReference type="GO" id="GO:0005737">
    <property type="term" value="C:cytoplasm"/>
    <property type="evidence" value="ECO:0007669"/>
    <property type="project" value="TreeGrafter"/>
</dbReference>
<accession>A0A2N7VKK9</accession>
<comment type="caution">
    <text evidence="4">The sequence shown here is derived from an EMBL/GenBank/DDBJ whole genome shotgun (WGS) entry which is preliminary data.</text>
</comment>
<evidence type="ECO:0000259" key="3">
    <source>
        <dbReference type="PROSITE" id="PS50076"/>
    </source>
</evidence>
<keyword evidence="5" id="KW-1185">Reference proteome</keyword>
<dbReference type="EMBL" id="PNYA01000018">
    <property type="protein sequence ID" value="PMS17668.1"/>
    <property type="molecule type" value="Genomic_DNA"/>
</dbReference>
<dbReference type="PANTHER" id="PTHR43096">
    <property type="entry name" value="DNAJ HOMOLOG 1, MITOCHONDRIAL-RELATED"/>
    <property type="match status" value="1"/>
</dbReference>
<dbReference type="Proteomes" id="UP000235616">
    <property type="component" value="Unassembled WGS sequence"/>
</dbReference>
<name>A0A2N7VKK9_9BURK</name>
<feature type="domain" description="J" evidence="3">
    <location>
        <begin position="5"/>
        <end position="63"/>
    </location>
</feature>
<organism evidence="4 5">
    <name type="scientific">Trinickia dabaoshanensis</name>
    <dbReference type="NCBI Taxonomy" id="564714"/>
    <lineage>
        <taxon>Bacteria</taxon>
        <taxon>Pseudomonadati</taxon>
        <taxon>Pseudomonadota</taxon>
        <taxon>Betaproteobacteria</taxon>
        <taxon>Burkholderiales</taxon>
        <taxon>Burkholderiaceae</taxon>
        <taxon>Trinickia</taxon>
    </lineage>
</organism>
<dbReference type="Pfam" id="PF01556">
    <property type="entry name" value="DnaJ_C"/>
    <property type="match status" value="1"/>
</dbReference>
<gene>
    <name evidence="4" type="ORF">C0Z18_19620</name>
</gene>
<dbReference type="AlphaFoldDB" id="A0A2N7VKK9"/>
<proteinExistence type="predicted"/>
<dbReference type="SMART" id="SM00271">
    <property type="entry name" value="DnaJ"/>
    <property type="match status" value="1"/>
</dbReference>
<sequence length="319" mass="34419">MSLEEYYKRLELPGTATPADVKRAYRRLRAKYHPDRNKGREATVEPVFKRIQEAFEILIGERKAPVSVTAQPARAATPTPKPPPRPAPQWTWAWGQTSEESRAETEPPPRNPRSGPPLRGANCLTELFVPLEAAIHGGDVEVSYEVQGVCGQCHGHARGRCPVCFGKGVVSYRKCETIKVEPGAWDGQRIVVEGAGHPGTNGGAAGDAIFTIVIVCSSAFRRDGLSVACDIEVDFVTAMLGGSYEVNVLGRALPISIEPNSGAGTAIRLRGQGLSDRHGTRGDLTLRIALAMPAAAAHLTEQERDTLRALFAAAQRRVT</sequence>
<evidence type="ECO:0000313" key="4">
    <source>
        <dbReference type="EMBL" id="PMS17668.1"/>
    </source>
</evidence>
<dbReference type="Pfam" id="PF00226">
    <property type="entry name" value="DnaJ"/>
    <property type="match status" value="1"/>
</dbReference>
<evidence type="ECO:0000313" key="5">
    <source>
        <dbReference type="Proteomes" id="UP000235616"/>
    </source>
</evidence>
<dbReference type="CDD" id="cd06257">
    <property type="entry name" value="DnaJ"/>
    <property type="match status" value="1"/>
</dbReference>
<dbReference type="CDD" id="cd10747">
    <property type="entry name" value="DnaJ_C"/>
    <property type="match status" value="1"/>
</dbReference>
<dbReference type="Gene3D" id="2.60.260.20">
    <property type="entry name" value="Urease metallochaperone UreE, N-terminal domain"/>
    <property type="match status" value="2"/>
</dbReference>
<dbReference type="SUPFAM" id="SSF46565">
    <property type="entry name" value="Chaperone J-domain"/>
    <property type="match status" value="1"/>
</dbReference>
<keyword evidence="1" id="KW-0143">Chaperone</keyword>
<dbReference type="RefSeq" id="WP_102647090.1">
    <property type="nucleotide sequence ID" value="NZ_PNYA01000018.1"/>
</dbReference>
<dbReference type="PROSITE" id="PS50076">
    <property type="entry name" value="DNAJ_2"/>
    <property type="match status" value="1"/>
</dbReference>
<dbReference type="InterPro" id="IPR008971">
    <property type="entry name" value="HSP40/DnaJ_pept-bd"/>
</dbReference>
<dbReference type="Gene3D" id="1.10.287.110">
    <property type="entry name" value="DnaJ domain"/>
    <property type="match status" value="1"/>
</dbReference>
<dbReference type="PRINTS" id="PR00625">
    <property type="entry name" value="JDOMAIN"/>
</dbReference>
<dbReference type="GO" id="GO:0042026">
    <property type="term" value="P:protein refolding"/>
    <property type="evidence" value="ECO:0007669"/>
    <property type="project" value="TreeGrafter"/>
</dbReference>
<dbReference type="InterPro" id="IPR036869">
    <property type="entry name" value="J_dom_sf"/>
</dbReference>